<sequence>MQGDDGVAGLLEVLARVIKAWWAWEDIQGVRVRAWRAYRAGAGRGAESQAQRTTAARTRTRTGQAEHEWAGRGTMQQCSGARAAGGAEEVGGKQKSRGAQEDYAQATESVLPSLQDPSRQIARLAAARPARRLRSSSAFAVVERAFITTAPAQAVLGET</sequence>
<evidence type="ECO:0000256" key="1">
    <source>
        <dbReference type="SAM" id="MobiDB-lite"/>
    </source>
</evidence>
<protein>
    <submittedName>
        <fullName evidence="2">Uncharacterized protein</fullName>
    </submittedName>
</protein>
<dbReference type="AlphaFoldDB" id="A0A6A6AIS3"/>
<dbReference type="RefSeq" id="XP_033525510.1">
    <property type="nucleotide sequence ID" value="XM_033670331.1"/>
</dbReference>
<gene>
    <name evidence="2" type="ORF">P153DRAFT_384337</name>
</gene>
<proteinExistence type="predicted"/>
<keyword evidence="3" id="KW-1185">Reference proteome</keyword>
<dbReference type="Proteomes" id="UP000799771">
    <property type="component" value="Unassembled WGS sequence"/>
</dbReference>
<evidence type="ECO:0000313" key="3">
    <source>
        <dbReference type="Proteomes" id="UP000799771"/>
    </source>
</evidence>
<name>A0A6A6AIS3_9PLEO</name>
<evidence type="ECO:0000313" key="2">
    <source>
        <dbReference type="EMBL" id="KAF2131123.1"/>
    </source>
</evidence>
<feature type="region of interest" description="Disordered" evidence="1">
    <location>
        <begin position="43"/>
        <end position="114"/>
    </location>
</feature>
<organism evidence="2 3">
    <name type="scientific">Dothidotthia symphoricarpi CBS 119687</name>
    <dbReference type="NCBI Taxonomy" id="1392245"/>
    <lineage>
        <taxon>Eukaryota</taxon>
        <taxon>Fungi</taxon>
        <taxon>Dikarya</taxon>
        <taxon>Ascomycota</taxon>
        <taxon>Pezizomycotina</taxon>
        <taxon>Dothideomycetes</taxon>
        <taxon>Pleosporomycetidae</taxon>
        <taxon>Pleosporales</taxon>
        <taxon>Dothidotthiaceae</taxon>
        <taxon>Dothidotthia</taxon>
    </lineage>
</organism>
<dbReference type="GeneID" id="54410763"/>
<reference evidence="2" key="1">
    <citation type="journal article" date="2020" name="Stud. Mycol.">
        <title>101 Dothideomycetes genomes: a test case for predicting lifestyles and emergence of pathogens.</title>
        <authorList>
            <person name="Haridas S."/>
            <person name="Albert R."/>
            <person name="Binder M."/>
            <person name="Bloem J."/>
            <person name="Labutti K."/>
            <person name="Salamov A."/>
            <person name="Andreopoulos B."/>
            <person name="Baker S."/>
            <person name="Barry K."/>
            <person name="Bills G."/>
            <person name="Bluhm B."/>
            <person name="Cannon C."/>
            <person name="Castanera R."/>
            <person name="Culley D."/>
            <person name="Daum C."/>
            <person name="Ezra D."/>
            <person name="Gonzalez J."/>
            <person name="Henrissat B."/>
            <person name="Kuo A."/>
            <person name="Liang C."/>
            <person name="Lipzen A."/>
            <person name="Lutzoni F."/>
            <person name="Magnuson J."/>
            <person name="Mondo S."/>
            <person name="Nolan M."/>
            <person name="Ohm R."/>
            <person name="Pangilinan J."/>
            <person name="Park H.-J."/>
            <person name="Ramirez L."/>
            <person name="Alfaro M."/>
            <person name="Sun H."/>
            <person name="Tritt A."/>
            <person name="Yoshinaga Y."/>
            <person name="Zwiers L.-H."/>
            <person name="Turgeon B."/>
            <person name="Goodwin S."/>
            <person name="Spatafora J."/>
            <person name="Crous P."/>
            <person name="Grigoriev I."/>
        </authorList>
    </citation>
    <scope>NUCLEOTIDE SEQUENCE</scope>
    <source>
        <strain evidence="2">CBS 119687</strain>
    </source>
</reference>
<feature type="compositionally biased region" description="Low complexity" evidence="1">
    <location>
        <begin position="43"/>
        <end position="63"/>
    </location>
</feature>
<dbReference type="EMBL" id="ML977503">
    <property type="protein sequence ID" value="KAF2131123.1"/>
    <property type="molecule type" value="Genomic_DNA"/>
</dbReference>
<accession>A0A6A6AIS3</accession>